<dbReference type="CTD" id="20239563"/>
<dbReference type="RefSeq" id="XP_009058630.1">
    <property type="nucleotide sequence ID" value="XM_009060382.1"/>
</dbReference>
<accession>V4ABE8</accession>
<feature type="region of interest" description="Disordered" evidence="1">
    <location>
        <begin position="130"/>
        <end position="160"/>
    </location>
</feature>
<gene>
    <name evidence="2" type="ORF">LOTGIDRAFT_163831</name>
</gene>
<feature type="compositionally biased region" description="Basic and acidic residues" evidence="1">
    <location>
        <begin position="269"/>
        <end position="281"/>
    </location>
</feature>
<dbReference type="KEGG" id="lgi:LOTGIDRAFT_163831"/>
<evidence type="ECO:0000313" key="3">
    <source>
        <dbReference type="Proteomes" id="UP000030746"/>
    </source>
</evidence>
<name>V4ABE8_LOTGI</name>
<organism evidence="2 3">
    <name type="scientific">Lottia gigantea</name>
    <name type="common">Giant owl limpet</name>
    <dbReference type="NCBI Taxonomy" id="225164"/>
    <lineage>
        <taxon>Eukaryota</taxon>
        <taxon>Metazoa</taxon>
        <taxon>Spiralia</taxon>
        <taxon>Lophotrochozoa</taxon>
        <taxon>Mollusca</taxon>
        <taxon>Gastropoda</taxon>
        <taxon>Patellogastropoda</taxon>
        <taxon>Lottioidea</taxon>
        <taxon>Lottiidae</taxon>
        <taxon>Lottia</taxon>
    </lineage>
</organism>
<dbReference type="GeneID" id="20239563"/>
<feature type="compositionally biased region" description="Basic residues" evidence="1">
    <location>
        <begin position="139"/>
        <end position="149"/>
    </location>
</feature>
<feature type="compositionally biased region" description="Polar residues" evidence="1">
    <location>
        <begin position="10"/>
        <end position="22"/>
    </location>
</feature>
<keyword evidence="3" id="KW-1185">Reference proteome</keyword>
<dbReference type="HOGENOM" id="CLU_788210_0_0_1"/>
<reference evidence="2 3" key="1">
    <citation type="journal article" date="2013" name="Nature">
        <title>Insights into bilaterian evolution from three spiralian genomes.</title>
        <authorList>
            <person name="Simakov O."/>
            <person name="Marletaz F."/>
            <person name="Cho S.J."/>
            <person name="Edsinger-Gonzales E."/>
            <person name="Havlak P."/>
            <person name="Hellsten U."/>
            <person name="Kuo D.H."/>
            <person name="Larsson T."/>
            <person name="Lv J."/>
            <person name="Arendt D."/>
            <person name="Savage R."/>
            <person name="Osoegawa K."/>
            <person name="de Jong P."/>
            <person name="Grimwood J."/>
            <person name="Chapman J.A."/>
            <person name="Shapiro H."/>
            <person name="Aerts A."/>
            <person name="Otillar R.P."/>
            <person name="Terry A.Y."/>
            <person name="Boore J.L."/>
            <person name="Grigoriev I.V."/>
            <person name="Lindberg D.R."/>
            <person name="Seaver E.C."/>
            <person name="Weisblat D.A."/>
            <person name="Putnam N.H."/>
            <person name="Rokhsar D.S."/>
        </authorList>
    </citation>
    <scope>NUCLEOTIDE SEQUENCE [LARGE SCALE GENOMIC DNA]</scope>
</reference>
<protein>
    <submittedName>
        <fullName evidence="2">Uncharacterized protein</fullName>
    </submittedName>
</protein>
<feature type="region of interest" description="Disordered" evidence="1">
    <location>
        <begin position="1"/>
        <end position="24"/>
    </location>
</feature>
<dbReference type="EMBL" id="KB202367">
    <property type="protein sequence ID" value="ESO90631.1"/>
    <property type="molecule type" value="Genomic_DNA"/>
</dbReference>
<evidence type="ECO:0000313" key="2">
    <source>
        <dbReference type="EMBL" id="ESO90631.1"/>
    </source>
</evidence>
<proteinExistence type="predicted"/>
<sequence>MAQRGASDDNGYQNDRNGSFQGLNGLLEDDKSMVLGQINEMHNHKGRNRKQEKDNTVLAIQTYISPEGQSPFQHGTNTDKVVQDLDKPVGPRSVSKEKNRHVLSIQTYTSPESEQQHQHGIITHTAVSELDNTGSSNSKSKHKHFKSHKDRVSSPNGKESSVVAVQTITSPDGQPPFFKGKITNTVRTGLDKSEEHHQANNQQLTIDHSKCNKDYSDGQVLAIQTIISPEGQTPFQHSRITNSVVSELDNSGAHRENSNSISKNQHSKSSKDRVSSPNGKEDPVVVVQTITSPDGQPPFFKSKITNTVLTEFQKLRNQKFCINDVLATFHPWFTSWYSFHSVAQSGPGMYSV</sequence>
<dbReference type="Proteomes" id="UP000030746">
    <property type="component" value="Unassembled WGS sequence"/>
</dbReference>
<dbReference type="AlphaFoldDB" id="V4ABE8"/>
<feature type="region of interest" description="Disordered" evidence="1">
    <location>
        <begin position="248"/>
        <end position="281"/>
    </location>
</feature>
<evidence type="ECO:0000256" key="1">
    <source>
        <dbReference type="SAM" id="MobiDB-lite"/>
    </source>
</evidence>